<dbReference type="PANTHER" id="PTHR47150:SF4">
    <property type="entry name" value="HARBINGER TRANSPOSASE-DERIVED PROTEIN-RELATED"/>
    <property type="match status" value="1"/>
</dbReference>
<gene>
    <name evidence="1" type="ORF">Tci_390846</name>
</gene>
<proteinExistence type="predicted"/>
<dbReference type="EMBL" id="BKCJ010158520">
    <property type="protein sequence ID" value="GEY18872.1"/>
    <property type="molecule type" value="Genomic_DNA"/>
</dbReference>
<name>A0A699HHS7_TANCI</name>
<evidence type="ECO:0000313" key="1">
    <source>
        <dbReference type="EMBL" id="GEY18872.1"/>
    </source>
</evidence>
<dbReference type="AlphaFoldDB" id="A0A699HHS7"/>
<dbReference type="InterPro" id="IPR006912">
    <property type="entry name" value="Harbinger_derived_prot"/>
</dbReference>
<dbReference type="Pfam" id="PF04827">
    <property type="entry name" value="Plant_tran"/>
    <property type="match status" value="1"/>
</dbReference>
<feature type="non-terminal residue" evidence="1">
    <location>
        <position position="184"/>
    </location>
</feature>
<reference evidence="1" key="1">
    <citation type="journal article" date="2019" name="Sci. Rep.">
        <title>Draft genome of Tanacetum cinerariifolium, the natural source of mosquito coil.</title>
        <authorList>
            <person name="Yamashiro T."/>
            <person name="Shiraishi A."/>
            <person name="Satake H."/>
            <person name="Nakayama K."/>
        </authorList>
    </citation>
    <scope>NUCLEOTIDE SEQUENCE</scope>
</reference>
<dbReference type="PANTHER" id="PTHR47150">
    <property type="entry name" value="OS12G0169200 PROTEIN"/>
    <property type="match status" value="1"/>
</dbReference>
<sequence>MDRYGAHDRLVAAYFSETPMYDEQTFRTRDCTGRVGISPLMKCTYAIRQLTYDIVPDALDEYLQMSAITAREDLVAFCVCWSNNGVNIIRQSPIFFDLKSGIAPDVPFLANDLTYKKGLIKKKKFEQGRWWFELILNIRARLVGRLGPVVVWMVFPRLDPGSTVLVDLGKPCTRRKPVKGGVFR</sequence>
<organism evidence="1">
    <name type="scientific">Tanacetum cinerariifolium</name>
    <name type="common">Dalmatian daisy</name>
    <name type="synonym">Chrysanthemum cinerariifolium</name>
    <dbReference type="NCBI Taxonomy" id="118510"/>
    <lineage>
        <taxon>Eukaryota</taxon>
        <taxon>Viridiplantae</taxon>
        <taxon>Streptophyta</taxon>
        <taxon>Embryophyta</taxon>
        <taxon>Tracheophyta</taxon>
        <taxon>Spermatophyta</taxon>
        <taxon>Magnoliopsida</taxon>
        <taxon>eudicotyledons</taxon>
        <taxon>Gunneridae</taxon>
        <taxon>Pentapetalae</taxon>
        <taxon>asterids</taxon>
        <taxon>campanulids</taxon>
        <taxon>Asterales</taxon>
        <taxon>Asteraceae</taxon>
        <taxon>Asteroideae</taxon>
        <taxon>Anthemideae</taxon>
        <taxon>Anthemidinae</taxon>
        <taxon>Tanacetum</taxon>
    </lineage>
</organism>
<protein>
    <submittedName>
        <fullName evidence="1">Uncharacterized protein</fullName>
    </submittedName>
</protein>
<accession>A0A699HHS7</accession>
<comment type="caution">
    <text evidence="1">The sequence shown here is derived from an EMBL/GenBank/DDBJ whole genome shotgun (WGS) entry which is preliminary data.</text>
</comment>